<keyword evidence="2" id="KW-1185">Reference proteome</keyword>
<proteinExistence type="predicted"/>
<protein>
    <submittedName>
        <fullName evidence="1">Uncharacterized protein</fullName>
    </submittedName>
</protein>
<evidence type="ECO:0000313" key="1">
    <source>
        <dbReference type="EMBL" id="MBM6662604.1"/>
    </source>
</evidence>
<evidence type="ECO:0000313" key="2">
    <source>
        <dbReference type="Proteomes" id="UP000764045"/>
    </source>
</evidence>
<reference evidence="1 2" key="1">
    <citation type="journal article" date="2021" name="Sci. Rep.">
        <title>The distribution of antibiotic resistance genes in chicken gut microbiota commensals.</title>
        <authorList>
            <person name="Juricova H."/>
            <person name="Matiasovicova J."/>
            <person name="Kubasova T."/>
            <person name="Cejkova D."/>
            <person name="Rychlik I."/>
        </authorList>
    </citation>
    <scope>NUCLEOTIDE SEQUENCE [LARGE SCALE GENOMIC DNA]</scope>
    <source>
        <strain evidence="1 2">An819</strain>
    </source>
</reference>
<gene>
    <name evidence="1" type="ORF">H6B30_12720</name>
</gene>
<dbReference type="Proteomes" id="UP000764045">
    <property type="component" value="Unassembled WGS sequence"/>
</dbReference>
<comment type="caution">
    <text evidence="1">The sequence shown here is derived from an EMBL/GenBank/DDBJ whole genome shotgun (WGS) entry which is preliminary data.</text>
</comment>
<sequence>MALEYNGIIQGIVLGVKELGSKGVKTMVLGLFWRRETGVQTIVMETWELWEHGESVAGRDSQILLSSTSL</sequence>
<dbReference type="RefSeq" id="WP_205111176.1">
    <property type="nucleotide sequence ID" value="NZ_JACJJL010000025.1"/>
</dbReference>
<accession>A0A939B5N0</accession>
<organism evidence="1 2">
    <name type="scientific">Marseilla massiliensis</name>
    <dbReference type="NCBI Taxonomy" id="1841864"/>
    <lineage>
        <taxon>Bacteria</taxon>
        <taxon>Pseudomonadati</taxon>
        <taxon>Bacteroidota</taxon>
        <taxon>Bacteroidia</taxon>
        <taxon>Bacteroidales</taxon>
        <taxon>Prevotellaceae</taxon>
        <taxon>Marseilla</taxon>
    </lineage>
</organism>
<dbReference type="AlphaFoldDB" id="A0A939B5N0"/>
<dbReference type="EMBL" id="JACJJL010000025">
    <property type="protein sequence ID" value="MBM6662604.1"/>
    <property type="molecule type" value="Genomic_DNA"/>
</dbReference>
<name>A0A939B5N0_9BACT</name>